<proteinExistence type="predicted"/>
<sequence>MGKRRGAAWSRGGSEVAGQRGRKVAVTSRGTSEVAEEAALVGEWHGRRRGDCAMSSWGLGLKARSASRRQRLDAWAAMLGSGESYCEDGESVGFLVCYMVRNYRWWIRRRRRLESD</sequence>
<organism evidence="2 3">
    <name type="scientific">Linum trigynum</name>
    <dbReference type="NCBI Taxonomy" id="586398"/>
    <lineage>
        <taxon>Eukaryota</taxon>
        <taxon>Viridiplantae</taxon>
        <taxon>Streptophyta</taxon>
        <taxon>Embryophyta</taxon>
        <taxon>Tracheophyta</taxon>
        <taxon>Spermatophyta</taxon>
        <taxon>Magnoliopsida</taxon>
        <taxon>eudicotyledons</taxon>
        <taxon>Gunneridae</taxon>
        <taxon>Pentapetalae</taxon>
        <taxon>rosids</taxon>
        <taxon>fabids</taxon>
        <taxon>Malpighiales</taxon>
        <taxon>Linaceae</taxon>
        <taxon>Linum</taxon>
    </lineage>
</organism>
<dbReference type="EMBL" id="OZ034813">
    <property type="protein sequence ID" value="CAL1354652.1"/>
    <property type="molecule type" value="Genomic_DNA"/>
</dbReference>
<reference evidence="2 3" key="1">
    <citation type="submission" date="2024-04" db="EMBL/GenBank/DDBJ databases">
        <authorList>
            <person name="Fracassetti M."/>
        </authorList>
    </citation>
    <scope>NUCLEOTIDE SEQUENCE [LARGE SCALE GENOMIC DNA]</scope>
</reference>
<evidence type="ECO:0000313" key="2">
    <source>
        <dbReference type="EMBL" id="CAL1354652.1"/>
    </source>
</evidence>
<feature type="region of interest" description="Disordered" evidence="1">
    <location>
        <begin position="1"/>
        <end position="30"/>
    </location>
</feature>
<gene>
    <name evidence="2" type="ORF">LTRI10_LOCUS2451</name>
</gene>
<dbReference type="AlphaFoldDB" id="A0AAV2CE10"/>
<dbReference type="Proteomes" id="UP001497516">
    <property type="component" value="Chromosome 1"/>
</dbReference>
<protein>
    <submittedName>
        <fullName evidence="2">Uncharacterized protein</fullName>
    </submittedName>
</protein>
<evidence type="ECO:0000256" key="1">
    <source>
        <dbReference type="SAM" id="MobiDB-lite"/>
    </source>
</evidence>
<name>A0AAV2CE10_9ROSI</name>
<accession>A0AAV2CE10</accession>
<evidence type="ECO:0000313" key="3">
    <source>
        <dbReference type="Proteomes" id="UP001497516"/>
    </source>
</evidence>
<keyword evidence="3" id="KW-1185">Reference proteome</keyword>